<dbReference type="SUPFAM" id="SSF56349">
    <property type="entry name" value="DNA breaking-rejoining enzymes"/>
    <property type="match status" value="1"/>
</dbReference>
<dbReference type="Gene3D" id="1.10.150.130">
    <property type="match status" value="1"/>
</dbReference>
<evidence type="ECO:0000313" key="8">
    <source>
        <dbReference type="EMBL" id="MFB9052517.1"/>
    </source>
</evidence>
<keyword evidence="2" id="KW-0229">DNA integration</keyword>
<dbReference type="Pfam" id="PF13495">
    <property type="entry name" value="Phage_int_SAM_4"/>
    <property type="match status" value="1"/>
</dbReference>
<evidence type="ECO:0000256" key="1">
    <source>
        <dbReference type="ARBA" id="ARBA00008857"/>
    </source>
</evidence>
<reference evidence="8 9" key="1">
    <citation type="submission" date="2024-09" db="EMBL/GenBank/DDBJ databases">
        <authorList>
            <person name="Sun Q."/>
            <person name="Mori K."/>
        </authorList>
    </citation>
    <scope>NUCLEOTIDE SEQUENCE [LARGE SCALE GENOMIC DNA]</scope>
    <source>
        <strain evidence="8 9">CECT 8286</strain>
    </source>
</reference>
<feature type="domain" description="Core-binding (CB)" evidence="7">
    <location>
        <begin position="108"/>
        <end position="190"/>
    </location>
</feature>
<evidence type="ECO:0000259" key="7">
    <source>
        <dbReference type="PROSITE" id="PS51900"/>
    </source>
</evidence>
<evidence type="ECO:0000256" key="5">
    <source>
        <dbReference type="PROSITE-ProRule" id="PRU01248"/>
    </source>
</evidence>
<dbReference type="InterPro" id="IPR050090">
    <property type="entry name" value="Tyrosine_recombinase_XerCD"/>
</dbReference>
<sequence length="383" mass="45359">MQNIRQNMVYKSNITLHHLYIDQKKYIGLKFYFNKVLNALIKELPELLWSDEFNMHYIPNTKSNLDKVFILFKGVAWINCRFFFEINKSKQLLEDYNDEWVDKREKAPNYVKCPDSYLKKLRIKKYSNNTVKTYVNCFEKFLNYYNTQDIDSLNEVDIRAYIEWVIDKDYSDAYVNQAINSIKFYFEIVLGMPNRFYNIERPRKKKRLPTVLAKSEVLKLIENTNNIKHRCIVSVIYSAGLRRSELIHLKIEDIESERMLIKVCDAKGGKDRYTLLSKKVLDDLRIYYRQYKPKIYLFEGQESQQYSAASISKIIKNAALKAAIKKNITPHTLRHSFATHLLENGTDLRYIQLLLGHNSSKTTEIYTHVAKSSFEVIKNPMDL</sequence>
<organism evidence="8 9">
    <name type="scientific">Formosa undariae</name>
    <dbReference type="NCBI Taxonomy" id="1325436"/>
    <lineage>
        <taxon>Bacteria</taxon>
        <taxon>Pseudomonadati</taxon>
        <taxon>Bacteroidota</taxon>
        <taxon>Flavobacteriia</taxon>
        <taxon>Flavobacteriales</taxon>
        <taxon>Flavobacteriaceae</taxon>
        <taxon>Formosa</taxon>
    </lineage>
</organism>
<keyword evidence="4" id="KW-0233">DNA recombination</keyword>
<keyword evidence="3 5" id="KW-0238">DNA-binding</keyword>
<comment type="caution">
    <text evidence="8">The sequence shown here is derived from an EMBL/GenBank/DDBJ whole genome shotgun (WGS) entry which is preliminary data.</text>
</comment>
<comment type="similarity">
    <text evidence="1">Belongs to the 'phage' integrase family.</text>
</comment>
<feature type="domain" description="Tyr recombinase" evidence="6">
    <location>
        <begin position="207"/>
        <end position="382"/>
    </location>
</feature>
<protein>
    <submittedName>
        <fullName evidence="8">Site-specific tyrosine recombinase/integron integrase</fullName>
    </submittedName>
</protein>
<dbReference type="InterPro" id="IPR044068">
    <property type="entry name" value="CB"/>
</dbReference>
<dbReference type="PROSITE" id="PS51900">
    <property type="entry name" value="CB"/>
    <property type="match status" value="1"/>
</dbReference>
<evidence type="ECO:0000256" key="3">
    <source>
        <dbReference type="ARBA" id="ARBA00023125"/>
    </source>
</evidence>
<dbReference type="PANTHER" id="PTHR30349:SF41">
    <property type="entry name" value="INTEGRASE_RECOMBINASE PROTEIN MJ0367-RELATED"/>
    <property type="match status" value="1"/>
</dbReference>
<gene>
    <name evidence="8" type="primary">xerA</name>
    <name evidence="8" type="ORF">ACFFVB_05435</name>
</gene>
<dbReference type="NCBIfam" id="NF040815">
    <property type="entry name" value="recomb_XerA_Arch"/>
    <property type="match status" value="1"/>
</dbReference>
<proteinExistence type="inferred from homology"/>
<evidence type="ECO:0000256" key="2">
    <source>
        <dbReference type="ARBA" id="ARBA00022908"/>
    </source>
</evidence>
<dbReference type="EMBL" id="JBHMEZ010000003">
    <property type="protein sequence ID" value="MFB9052517.1"/>
    <property type="molecule type" value="Genomic_DNA"/>
</dbReference>
<dbReference type="PROSITE" id="PS51898">
    <property type="entry name" value="TYR_RECOMBINASE"/>
    <property type="match status" value="1"/>
</dbReference>
<name>A0ABV5EZA3_9FLAO</name>
<dbReference type="Proteomes" id="UP001589605">
    <property type="component" value="Unassembled WGS sequence"/>
</dbReference>
<dbReference type="Gene3D" id="1.10.443.10">
    <property type="entry name" value="Intergrase catalytic core"/>
    <property type="match status" value="1"/>
</dbReference>
<keyword evidence="9" id="KW-1185">Reference proteome</keyword>
<dbReference type="InterPro" id="IPR010998">
    <property type="entry name" value="Integrase_recombinase_N"/>
</dbReference>
<dbReference type="RefSeq" id="WP_382381701.1">
    <property type="nucleotide sequence ID" value="NZ_JBHMEZ010000003.1"/>
</dbReference>
<evidence type="ECO:0000259" key="6">
    <source>
        <dbReference type="PROSITE" id="PS51898"/>
    </source>
</evidence>
<dbReference type="InterPro" id="IPR013762">
    <property type="entry name" value="Integrase-like_cat_sf"/>
</dbReference>
<dbReference type="Pfam" id="PF00589">
    <property type="entry name" value="Phage_integrase"/>
    <property type="match status" value="1"/>
</dbReference>
<dbReference type="InterPro" id="IPR004107">
    <property type="entry name" value="Integrase_SAM-like_N"/>
</dbReference>
<evidence type="ECO:0000313" key="9">
    <source>
        <dbReference type="Proteomes" id="UP001589605"/>
    </source>
</evidence>
<evidence type="ECO:0000256" key="4">
    <source>
        <dbReference type="ARBA" id="ARBA00023172"/>
    </source>
</evidence>
<dbReference type="PANTHER" id="PTHR30349">
    <property type="entry name" value="PHAGE INTEGRASE-RELATED"/>
    <property type="match status" value="1"/>
</dbReference>
<accession>A0ABV5EZA3</accession>
<dbReference type="InterPro" id="IPR011010">
    <property type="entry name" value="DNA_brk_join_enz"/>
</dbReference>
<dbReference type="InterPro" id="IPR002104">
    <property type="entry name" value="Integrase_catalytic"/>
</dbReference>